<evidence type="ECO:0000259" key="1">
    <source>
        <dbReference type="Pfam" id="PF21648"/>
    </source>
</evidence>
<evidence type="ECO:0000313" key="3">
    <source>
        <dbReference type="Proteomes" id="UP000031449"/>
    </source>
</evidence>
<sequence length="303" mass="36336">MESLRKERMRNLTFHILKYVIENPSFNIDEEITNEDLKTKFYFKQSDVLNYSNEFLNNSRLKDNIKSTLDEYLALHQRYKGEINESQVEDFKSIYKKLVDYYANINKNEDLQLLLHDGALLAEKIHWISLPIFKEVYMSNAGMLPEENLEEYYFHFHTIEDLYREITNDVKKVHWKSVQGDINLNKKMKMKIYTNRWGRHDYYTVQRTIEGWIISFLTFQNVKCKVNGESLDTDTGFYEILRHDSVQYPKDGVRYALETLWEEADSTEMSKEVLEKKLNEIAVWISEVEKATHKYQPSWCGYY</sequence>
<protein>
    <recommendedName>
        <fullName evidence="1">Integron cassette protein domain-containing protein</fullName>
    </recommendedName>
</protein>
<dbReference type="OrthoDB" id="9156079at2"/>
<organism evidence="2 3">
    <name type="scientific">Jeotgalibacillus malaysiensis</name>
    <dbReference type="NCBI Taxonomy" id="1508404"/>
    <lineage>
        <taxon>Bacteria</taxon>
        <taxon>Bacillati</taxon>
        <taxon>Bacillota</taxon>
        <taxon>Bacilli</taxon>
        <taxon>Bacillales</taxon>
        <taxon>Caryophanaceae</taxon>
        <taxon>Jeotgalibacillus</taxon>
    </lineage>
</organism>
<dbReference type="KEGG" id="jeo:JMA_26750"/>
<dbReference type="HOGENOM" id="CLU_905298_0_0_9"/>
<dbReference type="Pfam" id="PF21648">
    <property type="entry name" value="M1E1E6-like"/>
    <property type="match status" value="1"/>
</dbReference>
<accession>A0A0B5ATE6</accession>
<reference evidence="2 3" key="1">
    <citation type="submission" date="2014-08" db="EMBL/GenBank/DDBJ databases">
        <title>Complete genome of a marine bacteria Jeotgalibacillus malaysiensis.</title>
        <authorList>
            <person name="Yaakop A.S."/>
            <person name="Chan K.-G."/>
            <person name="Goh K.M."/>
        </authorList>
    </citation>
    <scope>NUCLEOTIDE SEQUENCE [LARGE SCALE GENOMIC DNA]</scope>
    <source>
        <strain evidence="2 3">D5</strain>
    </source>
</reference>
<dbReference type="InterPro" id="IPR048474">
    <property type="entry name" value="M1E1E6-like_sf"/>
</dbReference>
<dbReference type="EMBL" id="CP009416">
    <property type="protein sequence ID" value="AJD91992.1"/>
    <property type="molecule type" value="Genomic_DNA"/>
</dbReference>
<keyword evidence="3" id="KW-1185">Reference proteome</keyword>
<feature type="domain" description="Integron cassette protein" evidence="1">
    <location>
        <begin position="187"/>
        <end position="288"/>
    </location>
</feature>
<evidence type="ECO:0000313" key="2">
    <source>
        <dbReference type="EMBL" id="AJD91992.1"/>
    </source>
</evidence>
<gene>
    <name evidence="2" type="ORF">JMA_26750</name>
</gene>
<dbReference type="BioCyc" id="JESP1508404:G14D9-11955-MONOMER"/>
<name>A0A0B5ATE6_9BACL</name>
<dbReference type="InterPro" id="IPR048473">
    <property type="entry name" value="M1E1E6-like"/>
</dbReference>
<dbReference type="AlphaFoldDB" id="A0A0B5ATE6"/>
<proteinExistence type="predicted"/>
<dbReference type="Proteomes" id="UP000031449">
    <property type="component" value="Chromosome"/>
</dbReference>
<dbReference type="Gene3D" id="3.30.2210.10">
    <property type="entry name" value="Integron cassette protein superfamily"/>
    <property type="match status" value="1"/>
</dbReference>